<evidence type="ECO:0000259" key="1">
    <source>
        <dbReference type="Pfam" id="PF07944"/>
    </source>
</evidence>
<gene>
    <name evidence="4" type="ORF">BDV39DRAFT_192451</name>
</gene>
<feature type="domain" description="Non-reducing end beta-L-arabinofuranosidase-like GH127 C-terminal" evidence="3">
    <location>
        <begin position="514"/>
        <end position="626"/>
    </location>
</feature>
<name>A0A5N6X4B8_9EURO</name>
<keyword evidence="5" id="KW-1185">Reference proteome</keyword>
<dbReference type="PANTHER" id="PTHR43465:SF2">
    <property type="entry name" value="DUF1680 DOMAIN PROTEIN (AFU_ORTHOLOGUE AFUA_1G08910)"/>
    <property type="match status" value="1"/>
</dbReference>
<dbReference type="PANTHER" id="PTHR43465">
    <property type="entry name" value="DUF1680 DOMAIN PROTEIN (AFU_ORTHOLOGUE AFUA_1G08910)"/>
    <property type="match status" value="1"/>
</dbReference>
<dbReference type="Proteomes" id="UP000325945">
    <property type="component" value="Unassembled WGS sequence"/>
</dbReference>
<dbReference type="InterPro" id="IPR008928">
    <property type="entry name" value="6-hairpin_glycosidase_sf"/>
</dbReference>
<feature type="domain" description="Non-reducing end beta-L-arabinofuranosidase-like GH127 catalytic" evidence="1">
    <location>
        <begin position="10"/>
        <end position="418"/>
    </location>
</feature>
<dbReference type="GO" id="GO:0005975">
    <property type="term" value="P:carbohydrate metabolic process"/>
    <property type="evidence" value="ECO:0007669"/>
    <property type="project" value="InterPro"/>
</dbReference>
<evidence type="ECO:0008006" key="6">
    <source>
        <dbReference type="Google" id="ProtNLM"/>
    </source>
</evidence>
<dbReference type="AlphaFoldDB" id="A0A5N6X4B8"/>
<dbReference type="InterPro" id="IPR049174">
    <property type="entry name" value="Beta-AFase-like"/>
</dbReference>
<dbReference type="InterPro" id="IPR049046">
    <property type="entry name" value="Beta-AFase-like_GH127_middle"/>
</dbReference>
<dbReference type="InterPro" id="IPR012878">
    <property type="entry name" value="Beta-AFase-like_GH127_cat"/>
</dbReference>
<dbReference type="InterPro" id="IPR049049">
    <property type="entry name" value="Beta-AFase-like_GH127_C"/>
</dbReference>
<dbReference type="EMBL" id="ML741788">
    <property type="protein sequence ID" value="KAE8328077.1"/>
    <property type="molecule type" value="Genomic_DNA"/>
</dbReference>
<protein>
    <recommendedName>
        <fullName evidence="6">Six-hairpin glycosidase-like protein</fullName>
    </recommendedName>
</protein>
<reference evidence="5" key="1">
    <citation type="submission" date="2019-04" db="EMBL/GenBank/DDBJ databases">
        <title>Friends and foes A comparative genomics studyof 23 Aspergillus species from section Flavi.</title>
        <authorList>
            <consortium name="DOE Joint Genome Institute"/>
            <person name="Kjaerbolling I."/>
            <person name="Vesth T."/>
            <person name="Frisvad J.C."/>
            <person name="Nybo J.L."/>
            <person name="Theobald S."/>
            <person name="Kildgaard S."/>
            <person name="Isbrandt T."/>
            <person name="Kuo A."/>
            <person name="Sato A."/>
            <person name="Lyhne E.K."/>
            <person name="Kogle M.E."/>
            <person name="Wiebenga A."/>
            <person name="Kun R.S."/>
            <person name="Lubbers R.J."/>
            <person name="Makela M.R."/>
            <person name="Barry K."/>
            <person name="Chovatia M."/>
            <person name="Clum A."/>
            <person name="Daum C."/>
            <person name="Haridas S."/>
            <person name="He G."/>
            <person name="LaButti K."/>
            <person name="Lipzen A."/>
            <person name="Mondo S."/>
            <person name="Riley R."/>
            <person name="Salamov A."/>
            <person name="Simmons B.A."/>
            <person name="Magnuson J.K."/>
            <person name="Henrissat B."/>
            <person name="Mortensen U.H."/>
            <person name="Larsen T.O."/>
            <person name="Devries R.P."/>
            <person name="Grigoriev I.V."/>
            <person name="Machida M."/>
            <person name="Baker S.E."/>
            <person name="Andersen M.R."/>
        </authorList>
    </citation>
    <scope>NUCLEOTIDE SEQUENCE [LARGE SCALE GENOMIC DNA]</scope>
    <source>
        <strain evidence="5">CBS 130017</strain>
    </source>
</reference>
<dbReference type="SUPFAM" id="SSF48208">
    <property type="entry name" value="Six-hairpin glycosidases"/>
    <property type="match status" value="1"/>
</dbReference>
<dbReference type="Pfam" id="PF07944">
    <property type="entry name" value="Beta-AFase-like_GH127_cat"/>
    <property type="match status" value="1"/>
</dbReference>
<organism evidence="4 5">
    <name type="scientific">Aspergillus sergii</name>
    <dbReference type="NCBI Taxonomy" id="1034303"/>
    <lineage>
        <taxon>Eukaryota</taxon>
        <taxon>Fungi</taxon>
        <taxon>Dikarya</taxon>
        <taxon>Ascomycota</taxon>
        <taxon>Pezizomycotina</taxon>
        <taxon>Eurotiomycetes</taxon>
        <taxon>Eurotiomycetidae</taxon>
        <taxon>Eurotiales</taxon>
        <taxon>Aspergillaceae</taxon>
        <taxon>Aspergillus</taxon>
        <taxon>Aspergillus subgen. Circumdati</taxon>
    </lineage>
</organism>
<sequence>MSFQDVALRHVEISSKFWSSVQHRTRETTIPAILRAQKDTGHWYCFTLKAGHSEVPHRFWDSDVYKVIEAACYFMMKSHNDTIMAQVEEAVDMIRTAQHPDGYINSHYTVLGLEDRWTNLRDAHELYCLGHLLEATVAYEMLTMSGRLLEPAMKAVRHVDSIFGAEMGKKRGYPGHEEIEIGLLRLHELTGDALCLKMATYFIHERGQRDGNDEIYFDHEAKARGGDPYDSKGPERKLWYSKARDYGYHQADCPLTEASEVKGHAVRAMYFYTAATDLVRLTGNKQIEAAISRLWRDMVDHKLYITGGLGAVPRWEGFGRAYLLGDSESDDACYAETCASFALINWCQRLLRLRLHSEYADVMEMTLYNGVLGAVNLKGDSFYYGNPLRTYAGRGKERNKWFGVACCPPNVAKLLGSLGSLIYSYKDGLAAIHLYIESEFKVPGTEVVISQQSNMPWSGDVTIKIRGTTALALRIPDWANGYTCSVPGDVVHGYLYIPESRDLTIRLTLPLKARKVYAHPKTGKDEICLMRGPLVYCFEDVDNKDIDIDHTALLDTDVQECDPISVGSLDDVVPIAAAGKQLITRNWSSLYGSEPWTYESGERKVVAVPFFLRANRGGKGAMRVWTKRLDASLAN</sequence>
<evidence type="ECO:0000313" key="5">
    <source>
        <dbReference type="Proteomes" id="UP000325945"/>
    </source>
</evidence>
<evidence type="ECO:0000259" key="3">
    <source>
        <dbReference type="Pfam" id="PF20737"/>
    </source>
</evidence>
<evidence type="ECO:0000313" key="4">
    <source>
        <dbReference type="EMBL" id="KAE8328077.1"/>
    </source>
</evidence>
<dbReference type="Pfam" id="PF20736">
    <property type="entry name" value="Glyco_hydro127M"/>
    <property type="match status" value="1"/>
</dbReference>
<evidence type="ECO:0000259" key="2">
    <source>
        <dbReference type="Pfam" id="PF20736"/>
    </source>
</evidence>
<dbReference type="Pfam" id="PF20737">
    <property type="entry name" value="Glyco_hydro127C"/>
    <property type="match status" value="1"/>
</dbReference>
<feature type="domain" description="Non-reducing end beta-L-arabinofuranosidase-like GH127 middle" evidence="2">
    <location>
        <begin position="431"/>
        <end position="490"/>
    </location>
</feature>
<proteinExistence type="predicted"/>
<accession>A0A5N6X4B8</accession>